<gene>
    <name evidence="6" type="ORF">HS096_01785</name>
</gene>
<reference evidence="6" key="1">
    <citation type="submission" date="2020-05" db="EMBL/GenBank/DDBJ databases">
        <title>High-Quality Genomes of Partial-Nitritation/Anammox System by Hierarchical Clustering Based Hybrid Assembly.</title>
        <authorList>
            <person name="Liu L."/>
            <person name="Wang Y."/>
            <person name="Che Y."/>
            <person name="Chen Y."/>
            <person name="Xia Y."/>
            <person name="Luo R."/>
            <person name="Cheng S.H."/>
            <person name="Zheng C."/>
            <person name="Zhang T."/>
        </authorList>
    </citation>
    <scope>NUCLEOTIDE SEQUENCE</scope>
    <source>
        <strain evidence="6">H1_PAT1</strain>
    </source>
</reference>
<dbReference type="PANTHER" id="PTHR30290:SF9">
    <property type="entry name" value="OLIGOPEPTIDE-BINDING PROTEIN APPA"/>
    <property type="match status" value="1"/>
</dbReference>
<name>A0A928TUG6_UNCKA</name>
<dbReference type="Pfam" id="PF00496">
    <property type="entry name" value="SBP_bac_5"/>
    <property type="match status" value="1"/>
</dbReference>
<dbReference type="Gene3D" id="3.10.105.10">
    <property type="entry name" value="Dipeptide-binding Protein, Domain 3"/>
    <property type="match status" value="1"/>
</dbReference>
<protein>
    <recommendedName>
        <fullName evidence="5">Solute-binding protein family 5 domain-containing protein</fullName>
    </recommendedName>
</protein>
<dbReference type="GO" id="GO:1904680">
    <property type="term" value="F:peptide transmembrane transporter activity"/>
    <property type="evidence" value="ECO:0007669"/>
    <property type="project" value="TreeGrafter"/>
</dbReference>
<feature type="domain" description="Solute-binding protein family 5" evidence="5">
    <location>
        <begin position="144"/>
        <end position="526"/>
    </location>
</feature>
<dbReference type="AlphaFoldDB" id="A0A928TUG6"/>
<dbReference type="InterPro" id="IPR039424">
    <property type="entry name" value="SBP_5"/>
</dbReference>
<keyword evidence="3" id="KW-0732">Signal</keyword>
<dbReference type="Proteomes" id="UP000710385">
    <property type="component" value="Unassembled WGS sequence"/>
</dbReference>
<dbReference type="GO" id="GO:0042597">
    <property type="term" value="C:periplasmic space"/>
    <property type="evidence" value="ECO:0007669"/>
    <property type="project" value="UniProtKB-ARBA"/>
</dbReference>
<keyword evidence="4" id="KW-0812">Transmembrane</keyword>
<evidence type="ECO:0000313" key="6">
    <source>
        <dbReference type="EMBL" id="MBE7525105.1"/>
    </source>
</evidence>
<evidence type="ECO:0000256" key="3">
    <source>
        <dbReference type="ARBA" id="ARBA00022729"/>
    </source>
</evidence>
<keyword evidence="2" id="KW-0813">Transport</keyword>
<dbReference type="GO" id="GO:0043190">
    <property type="term" value="C:ATP-binding cassette (ABC) transporter complex"/>
    <property type="evidence" value="ECO:0007669"/>
    <property type="project" value="InterPro"/>
</dbReference>
<evidence type="ECO:0000313" key="7">
    <source>
        <dbReference type="Proteomes" id="UP000710385"/>
    </source>
</evidence>
<keyword evidence="4" id="KW-1133">Transmembrane helix</keyword>
<dbReference type="Gene3D" id="3.40.190.10">
    <property type="entry name" value="Periplasmic binding protein-like II"/>
    <property type="match status" value="1"/>
</dbReference>
<evidence type="ECO:0000259" key="5">
    <source>
        <dbReference type="Pfam" id="PF00496"/>
    </source>
</evidence>
<evidence type="ECO:0000256" key="1">
    <source>
        <dbReference type="ARBA" id="ARBA00005695"/>
    </source>
</evidence>
<comment type="caution">
    <text evidence="6">The sequence shown here is derived from an EMBL/GenBank/DDBJ whole genome shotgun (WGS) entry which is preliminary data.</text>
</comment>
<organism evidence="6 7">
    <name type="scientific">candidate division WWE3 bacterium</name>
    <dbReference type="NCBI Taxonomy" id="2053526"/>
    <lineage>
        <taxon>Bacteria</taxon>
        <taxon>Katanobacteria</taxon>
    </lineage>
</organism>
<evidence type="ECO:0000256" key="2">
    <source>
        <dbReference type="ARBA" id="ARBA00022448"/>
    </source>
</evidence>
<proteinExistence type="inferred from homology"/>
<accession>A0A928TUG6</accession>
<dbReference type="GO" id="GO:0015833">
    <property type="term" value="P:peptide transport"/>
    <property type="evidence" value="ECO:0007669"/>
    <property type="project" value="TreeGrafter"/>
</dbReference>
<feature type="transmembrane region" description="Helical" evidence="4">
    <location>
        <begin position="68"/>
        <end position="87"/>
    </location>
</feature>
<dbReference type="EMBL" id="JABTTY010000001">
    <property type="protein sequence ID" value="MBE7525105.1"/>
    <property type="molecule type" value="Genomic_DNA"/>
</dbReference>
<dbReference type="PANTHER" id="PTHR30290">
    <property type="entry name" value="PERIPLASMIC BINDING COMPONENT OF ABC TRANSPORTER"/>
    <property type="match status" value="1"/>
</dbReference>
<sequence length="621" mass="68946">MRAILAKIRVLFHRIFFWHEGGKQSSEFIPNAGHDHALVLHVAEPSKIPRWRQLRYVSHVLNIKERRALIAAALVFALGIAGTAWAISTERMIRVPSNGGRMIEAVVGAPKTINPLYAAKSDPDQDLTSLVYAGLFRRTGGTGVVPDIVERFEWSENGKRLRLELRKDVRFHDGTPLTSDDVLFTIHVAKNPAWRSTYANALRDVNGERIDDYTLDIVLKEPDIFILDALTIGILPAHIWLDISPGNALLADANIRPIGAGPFKIHSFRKDTRGVMLAYTLERYEGYHGIQPFLSQIEFRYFPSKEQAEDALRGGRVDALAFVESGSIGRLTGNERLTYATIELPQETIAFFNLNDELLKNSKVRQALALAVDRELVVDAQAGISTPVYGPYPFDDVTPTASSSEERLDAARALLAEAGWVQVMNSEVRIRKDTAQGSPSSTMSATASSTELVLTISVPQVADLISVAQVLARRWSLLGAKVNVDVADPDQLAQRATRARDTQILVWNVRLNPSQDLYPVWWSGNAKGNGLNLSNLSDRNVDDAIEALRSATTTEALKAARKTLSNAILSRDPAVFLTRPAYGYVYSSDIRGVSDRLELGTPSDRFLDIPNWYVKTRWAWK</sequence>
<dbReference type="PIRSF" id="PIRSF002741">
    <property type="entry name" value="MppA"/>
    <property type="match status" value="1"/>
</dbReference>
<dbReference type="InterPro" id="IPR000914">
    <property type="entry name" value="SBP_5_dom"/>
</dbReference>
<dbReference type="SUPFAM" id="SSF53850">
    <property type="entry name" value="Periplasmic binding protein-like II"/>
    <property type="match status" value="1"/>
</dbReference>
<keyword evidence="4" id="KW-0472">Membrane</keyword>
<dbReference type="InterPro" id="IPR030678">
    <property type="entry name" value="Peptide/Ni-bd"/>
</dbReference>
<dbReference type="Gene3D" id="3.90.76.10">
    <property type="entry name" value="Dipeptide-binding Protein, Domain 1"/>
    <property type="match status" value="1"/>
</dbReference>
<comment type="similarity">
    <text evidence="1">Belongs to the bacterial solute-binding protein 5 family.</text>
</comment>
<evidence type="ECO:0000256" key="4">
    <source>
        <dbReference type="SAM" id="Phobius"/>
    </source>
</evidence>